<accession>A0A9X0BAU5</accession>
<gene>
    <name evidence="8" type="ORF">N7509_006187</name>
</gene>
<feature type="compositionally biased region" description="Basic and acidic residues" evidence="6">
    <location>
        <begin position="87"/>
        <end position="99"/>
    </location>
</feature>
<dbReference type="GeneID" id="81369804"/>
<proteinExistence type="predicted"/>
<name>A0A9X0BAU5_9EURO</name>
<comment type="caution">
    <text evidence="8">The sequence shown here is derived from an EMBL/GenBank/DDBJ whole genome shotgun (WGS) entry which is preliminary data.</text>
</comment>
<feature type="compositionally biased region" description="Basic residues" evidence="6">
    <location>
        <begin position="649"/>
        <end position="662"/>
    </location>
</feature>
<dbReference type="InterPro" id="IPR007309">
    <property type="entry name" value="TFIIIC_Bblock-bd"/>
</dbReference>
<dbReference type="GO" id="GO:0005634">
    <property type="term" value="C:nucleus"/>
    <property type="evidence" value="ECO:0007669"/>
    <property type="project" value="UniProtKB-SubCell"/>
</dbReference>
<evidence type="ECO:0000256" key="4">
    <source>
        <dbReference type="ARBA" id="ARBA00023163"/>
    </source>
</evidence>
<dbReference type="Pfam" id="PF04182">
    <property type="entry name" value="B-block_TFIIIC"/>
    <property type="match status" value="1"/>
</dbReference>
<keyword evidence="3" id="KW-0238">DNA-binding</keyword>
<dbReference type="GO" id="GO:0006384">
    <property type="term" value="P:transcription initiation at RNA polymerase III promoter"/>
    <property type="evidence" value="ECO:0007669"/>
    <property type="project" value="InterPro"/>
</dbReference>
<feature type="region of interest" description="Disordered" evidence="6">
    <location>
        <begin position="635"/>
        <end position="852"/>
    </location>
</feature>
<dbReference type="GO" id="GO:0003677">
    <property type="term" value="F:DNA binding"/>
    <property type="evidence" value="ECO:0007669"/>
    <property type="project" value="UniProtKB-KW"/>
</dbReference>
<organism evidence="8 9">
    <name type="scientific">Penicillium cosmopolitanum</name>
    <dbReference type="NCBI Taxonomy" id="1131564"/>
    <lineage>
        <taxon>Eukaryota</taxon>
        <taxon>Fungi</taxon>
        <taxon>Dikarya</taxon>
        <taxon>Ascomycota</taxon>
        <taxon>Pezizomycotina</taxon>
        <taxon>Eurotiomycetes</taxon>
        <taxon>Eurotiomycetidae</taxon>
        <taxon>Eurotiales</taxon>
        <taxon>Aspergillaceae</taxon>
        <taxon>Penicillium</taxon>
    </lineage>
</organism>
<dbReference type="Proteomes" id="UP001147747">
    <property type="component" value="Unassembled WGS sequence"/>
</dbReference>
<evidence type="ECO:0000313" key="9">
    <source>
        <dbReference type="Proteomes" id="UP001147747"/>
    </source>
</evidence>
<evidence type="ECO:0000313" key="8">
    <source>
        <dbReference type="EMBL" id="KAJ5398074.1"/>
    </source>
</evidence>
<keyword evidence="9" id="KW-1185">Reference proteome</keyword>
<reference evidence="8" key="1">
    <citation type="submission" date="2022-12" db="EMBL/GenBank/DDBJ databases">
        <authorList>
            <person name="Petersen C."/>
        </authorList>
    </citation>
    <scope>NUCLEOTIDE SEQUENCE</scope>
    <source>
        <strain evidence="8">IBT 29677</strain>
    </source>
</reference>
<evidence type="ECO:0000256" key="6">
    <source>
        <dbReference type="SAM" id="MobiDB-lite"/>
    </source>
</evidence>
<feature type="region of interest" description="Disordered" evidence="6">
    <location>
        <begin position="87"/>
        <end position="107"/>
    </location>
</feature>
<feature type="domain" description="B-block binding subunit of TFIIIC" evidence="7">
    <location>
        <begin position="140"/>
        <end position="207"/>
    </location>
</feature>
<sequence length="1093" mass="122649">MAPSLQELIDFLLGEVALCGNQGATISTVLQAIEAFYKNASQDATQLRQTVDRRFKAKVWTWLTQHPEVSIGQENEWQGLSLDEAEKLDREDQEPRDSNAQDIETETSSTVAQIRIFVPRERTWHAVAGHGPDETKLPHSEFVLLSIIAAHRSAGIDQVRLVKLSGQDKRSVPKRTDALQRKGYIEKRAVQIKSARTSLCTHKRFLRNASDNQGHQKSQIATQEKNIIDFEAFTTQLFEILRKEQIISRNDLKRLLGFQDRWRWKILSRAIRKFERMGVVERVRAESQYEKLHPCVILRREPTAKDFSSFHEFNGDALNADVDDQADDDEDMEIDTVQQISGADDGDVDMDTEKHVVKSGPVMPIWTPDRHVTNQIFDIIDRSGPRGLTNLEINKLCFGIFYRRPSESLLHRLTDCWQLSQPLHLRHFALLRDQDIQKTIIFYRNFSMKNFAERVKTGITSWEAVEFSTGSKKKNAPKIPGPEATAQLDQYGFPLTGPPAGLLKGGRGTLYQGLLAANPKDYKLTNHDPAVMLLPNGEFTIRAGHIKTQAGTTGTPGTMKPHGILKGPFKKRESDNPDEEVNSINLEETPTQSMQRPKVSKAKLNRLTGLSRKERFEALGMDKTWTEYNALLMDKPSPGVYVTPEGKRRPAGKKQGRPRKSRIAVFKSPNLSNMPWFVKEKSDSDGDQLVDEGQQSSSSHPRTSIKRPPPGFNQADSPSPSKKPRREPRMQSETEELGDIAGSAVSSGTEAAIAGSEIPPTEVDDNSTQADVTAKHPRSAEDTQTSPNKRQRIASPDRAESEIAAHSVAPESPIALDEGTMEPPATPMGAGDPNSGERKGKKVQPKRAEKGGGSINLLRRKIVMDIVEKAGGAYPSGHEIWYPFVTEWMRLKFKEKPDLRTVKMAIKHLVDAGKLRQLTFSGKDLSDVMVTKTMVTKPEVPPDDPLVKEMQKKVLATDRAFPKVSYSPNIVLDPSVSKHSSRATGQKQELRVEEGTIVRLQTKPAFVVNSEKRRDRRVEMALYKRVVGQADPDSEDDNLDIPGFARLMQIKRPPAVEEFAPGSHIKQTIIFRPKKTNLSQRQRGRAELFVKKD</sequence>
<keyword evidence="4" id="KW-0804">Transcription</keyword>
<feature type="compositionally biased region" description="Polar residues" evidence="6">
    <location>
        <begin position="693"/>
        <end position="702"/>
    </location>
</feature>
<evidence type="ECO:0000256" key="5">
    <source>
        <dbReference type="ARBA" id="ARBA00023242"/>
    </source>
</evidence>
<dbReference type="PANTHER" id="PTHR15180">
    <property type="entry name" value="GENERAL TRANSCRIPTION FACTOR 3C POLYPEPTIDE 1"/>
    <property type="match status" value="1"/>
</dbReference>
<evidence type="ECO:0000256" key="3">
    <source>
        <dbReference type="ARBA" id="ARBA00023125"/>
    </source>
</evidence>
<protein>
    <submittedName>
        <fullName evidence="8">B-block binding subunit of TFIIIC</fullName>
    </submittedName>
</protein>
<evidence type="ECO:0000259" key="7">
    <source>
        <dbReference type="Pfam" id="PF04182"/>
    </source>
</evidence>
<dbReference type="GO" id="GO:0000127">
    <property type="term" value="C:transcription factor TFIIIC complex"/>
    <property type="evidence" value="ECO:0007669"/>
    <property type="project" value="InterPro"/>
</dbReference>
<dbReference type="InterPro" id="IPR044210">
    <property type="entry name" value="Tfc3-like"/>
</dbReference>
<dbReference type="PANTHER" id="PTHR15180:SF1">
    <property type="entry name" value="GENERAL TRANSCRIPTION FACTOR 3C POLYPEPTIDE 1"/>
    <property type="match status" value="1"/>
</dbReference>
<reference evidence="8" key="2">
    <citation type="journal article" date="2023" name="IMA Fungus">
        <title>Comparative genomic study of the Penicillium genus elucidates a diverse pangenome and 15 lateral gene transfer events.</title>
        <authorList>
            <person name="Petersen C."/>
            <person name="Sorensen T."/>
            <person name="Nielsen M.R."/>
            <person name="Sondergaard T.E."/>
            <person name="Sorensen J.L."/>
            <person name="Fitzpatrick D.A."/>
            <person name="Frisvad J.C."/>
            <person name="Nielsen K.L."/>
        </authorList>
    </citation>
    <scope>NUCLEOTIDE SEQUENCE</scope>
    <source>
        <strain evidence="8">IBT 29677</strain>
    </source>
</reference>
<feature type="region of interest" description="Disordered" evidence="6">
    <location>
        <begin position="549"/>
        <end position="601"/>
    </location>
</feature>
<keyword evidence="5" id="KW-0539">Nucleus</keyword>
<dbReference type="CDD" id="cd16169">
    <property type="entry name" value="Tau138_eWH"/>
    <property type="match status" value="1"/>
</dbReference>
<dbReference type="GO" id="GO:0042791">
    <property type="term" value="P:5S class rRNA transcription by RNA polymerase III"/>
    <property type="evidence" value="ECO:0007669"/>
    <property type="project" value="TreeGrafter"/>
</dbReference>
<dbReference type="RefSeq" id="XP_056490126.1">
    <property type="nucleotide sequence ID" value="XM_056630824.1"/>
</dbReference>
<dbReference type="AlphaFoldDB" id="A0A9X0BAU5"/>
<evidence type="ECO:0000256" key="2">
    <source>
        <dbReference type="ARBA" id="ARBA00022553"/>
    </source>
</evidence>
<feature type="compositionally biased region" description="Polar residues" evidence="6">
    <location>
        <begin position="582"/>
        <end position="595"/>
    </location>
</feature>
<dbReference type="EMBL" id="JAPZBU010000006">
    <property type="protein sequence ID" value="KAJ5398074.1"/>
    <property type="molecule type" value="Genomic_DNA"/>
</dbReference>
<evidence type="ECO:0000256" key="1">
    <source>
        <dbReference type="ARBA" id="ARBA00004123"/>
    </source>
</evidence>
<keyword evidence="2" id="KW-0597">Phosphoprotein</keyword>
<comment type="subcellular location">
    <subcellularLocation>
        <location evidence="1">Nucleus</location>
    </subcellularLocation>
</comment>
<dbReference type="OrthoDB" id="5403573at2759"/>
<dbReference type="InterPro" id="IPR035625">
    <property type="entry name" value="Tfc3-like_eWH"/>
</dbReference>